<keyword evidence="3" id="KW-0378">Hydrolase</keyword>
<dbReference type="SUPFAM" id="SSF53474">
    <property type="entry name" value="alpha/beta-Hydrolases"/>
    <property type="match status" value="1"/>
</dbReference>
<dbReference type="Proteomes" id="UP001377337">
    <property type="component" value="Chromosome"/>
</dbReference>
<dbReference type="InterPro" id="IPR002925">
    <property type="entry name" value="Dienelactn_hydro"/>
</dbReference>
<dbReference type="Pfam" id="PF01738">
    <property type="entry name" value="DLH"/>
    <property type="match status" value="1"/>
</dbReference>
<evidence type="ECO:0000259" key="2">
    <source>
        <dbReference type="Pfam" id="PF22316"/>
    </source>
</evidence>
<evidence type="ECO:0000313" key="4">
    <source>
        <dbReference type="Proteomes" id="UP001377337"/>
    </source>
</evidence>
<reference evidence="3 4" key="1">
    <citation type="submission" date="2024-02" db="EMBL/GenBank/DDBJ databases">
        <title>Seven novel Bacillus-like species.</title>
        <authorList>
            <person name="Liu G."/>
        </authorList>
    </citation>
    <scope>NUCLEOTIDE SEQUENCE [LARGE SCALE GENOMIC DNA]</scope>
    <source>
        <strain evidence="3 4">FJAT-52054</strain>
    </source>
</reference>
<dbReference type="Pfam" id="PF22316">
    <property type="entry name" value="ABhydrolase-like_N"/>
    <property type="match status" value="1"/>
</dbReference>
<protein>
    <submittedName>
        <fullName evidence="3">Alpha/beta hydrolase fold domain-containing protein</fullName>
    </submittedName>
</protein>
<name>A0ABZ2NL36_9BACI</name>
<evidence type="ECO:0000313" key="3">
    <source>
        <dbReference type="EMBL" id="WXB97852.1"/>
    </source>
</evidence>
<dbReference type="GO" id="GO:0016787">
    <property type="term" value="F:hydrolase activity"/>
    <property type="evidence" value="ECO:0007669"/>
    <property type="project" value="UniProtKB-KW"/>
</dbReference>
<keyword evidence="4" id="KW-1185">Reference proteome</keyword>
<dbReference type="NCBIfam" id="NF047558">
    <property type="entry name" value="TPR_END_plus"/>
    <property type="match status" value="1"/>
</dbReference>
<evidence type="ECO:0000259" key="1">
    <source>
        <dbReference type="Pfam" id="PF01738"/>
    </source>
</evidence>
<sequence length="303" mass="34822">MFHDTEKKLISLFVQKEWDEAYALILQDEPNHPGKLHKFSFWKACLLCIKNEPDEALATLQNAFDKGFWWNPDLLKGDQDLTPLHEKKAFQGLIDECEKRKKQAMEEARPLVEFHGNQDPSAAVVVLHGRGGNMEDTIPYWMNEMSVRDCLFAFLQSSQAAGYEAYGWDDADKTIREVQGIVNKIIKDYPDVERIILAGFSQGGKTAIKLVLSEELERTNEFYAVVPAIREEDLQMGGKSGARGWIVTGTEDPFYAETKKLKQHLEKQKVKCEWIEYEGMSHTYPEDFTELFQASFQSKKVTR</sequence>
<gene>
    <name evidence="3" type="ORF">WCV65_05075</name>
</gene>
<feature type="domain" description="BCE-2095-like N-terminal" evidence="2">
    <location>
        <begin position="9"/>
        <end position="104"/>
    </location>
</feature>
<dbReference type="EMBL" id="CP147407">
    <property type="protein sequence ID" value="WXB97852.1"/>
    <property type="molecule type" value="Genomic_DNA"/>
</dbReference>
<proteinExistence type="predicted"/>
<accession>A0ABZ2NL36</accession>
<dbReference type="RefSeq" id="WP_338780550.1">
    <property type="nucleotide sequence ID" value="NZ_CP147407.1"/>
</dbReference>
<dbReference type="InterPro" id="IPR029058">
    <property type="entry name" value="AB_hydrolase_fold"/>
</dbReference>
<dbReference type="InterPro" id="IPR054527">
    <property type="entry name" value="BCE_2095-like_N"/>
</dbReference>
<feature type="domain" description="Dienelactone hydrolase" evidence="1">
    <location>
        <begin position="176"/>
        <end position="287"/>
    </location>
</feature>
<dbReference type="Gene3D" id="3.40.50.1820">
    <property type="entry name" value="alpha/beta hydrolase"/>
    <property type="match status" value="1"/>
</dbReference>
<organism evidence="3 4">
    <name type="scientific">Metabacillus sediminis</name>
    <dbReference type="NCBI Taxonomy" id="3117746"/>
    <lineage>
        <taxon>Bacteria</taxon>
        <taxon>Bacillati</taxon>
        <taxon>Bacillota</taxon>
        <taxon>Bacilli</taxon>
        <taxon>Bacillales</taxon>
        <taxon>Bacillaceae</taxon>
        <taxon>Metabacillus</taxon>
    </lineage>
</organism>